<dbReference type="Pfam" id="PF07714">
    <property type="entry name" value="PK_Tyr_Ser-Thr"/>
    <property type="match status" value="1"/>
</dbReference>
<feature type="domain" description="Protein kinase" evidence="10">
    <location>
        <begin position="381"/>
        <end position="649"/>
    </location>
</feature>
<keyword evidence="4" id="KW-0677">Repeat</keyword>
<dbReference type="PANTHER" id="PTHR46084">
    <property type="entry name" value="PROTEIN MALE DISCOVERER 2"/>
    <property type="match status" value="1"/>
</dbReference>
<dbReference type="SUPFAM" id="SSF52058">
    <property type="entry name" value="L domain-like"/>
    <property type="match status" value="1"/>
</dbReference>
<keyword evidence="3 9" id="KW-0732">Signal</keyword>
<dbReference type="PROSITE" id="PS50011">
    <property type="entry name" value="PROTEIN_KINASE_DOM"/>
    <property type="match status" value="1"/>
</dbReference>
<organism evidence="11 12">
    <name type="scientific">Nepenthes gracilis</name>
    <name type="common">Slender pitcher plant</name>
    <dbReference type="NCBI Taxonomy" id="150966"/>
    <lineage>
        <taxon>Eukaryota</taxon>
        <taxon>Viridiplantae</taxon>
        <taxon>Streptophyta</taxon>
        <taxon>Embryophyta</taxon>
        <taxon>Tracheophyta</taxon>
        <taxon>Spermatophyta</taxon>
        <taxon>Magnoliopsida</taxon>
        <taxon>eudicotyledons</taxon>
        <taxon>Gunneridae</taxon>
        <taxon>Pentapetalae</taxon>
        <taxon>Caryophyllales</taxon>
        <taxon>Nepenthaceae</taxon>
        <taxon>Nepenthes</taxon>
    </lineage>
</organism>
<evidence type="ECO:0000313" key="12">
    <source>
        <dbReference type="Proteomes" id="UP001279734"/>
    </source>
</evidence>
<dbReference type="InterPro" id="IPR001245">
    <property type="entry name" value="Ser-Thr/Tyr_kinase_cat_dom"/>
</dbReference>
<dbReference type="InterPro" id="IPR011009">
    <property type="entry name" value="Kinase-like_dom_sf"/>
</dbReference>
<dbReference type="Gene3D" id="3.80.10.10">
    <property type="entry name" value="Ribonuclease Inhibitor"/>
    <property type="match status" value="1"/>
</dbReference>
<evidence type="ECO:0000256" key="5">
    <source>
        <dbReference type="ARBA" id="ARBA00022989"/>
    </source>
</evidence>
<dbReference type="FunFam" id="3.30.200.20:FF:000489">
    <property type="entry name" value="Inactive receptor-like serine/threonine-protein kinase"/>
    <property type="match status" value="1"/>
</dbReference>
<dbReference type="InterPro" id="IPR001611">
    <property type="entry name" value="Leu-rich_rpt"/>
</dbReference>
<accession>A0AAD3Y1F7</accession>
<evidence type="ECO:0000313" key="11">
    <source>
        <dbReference type="EMBL" id="GMH25573.1"/>
    </source>
</evidence>
<keyword evidence="5 8" id="KW-1133">Transmembrane helix</keyword>
<keyword evidence="2 8" id="KW-0812">Transmembrane</keyword>
<dbReference type="GO" id="GO:0012505">
    <property type="term" value="C:endomembrane system"/>
    <property type="evidence" value="ECO:0007669"/>
    <property type="project" value="UniProtKB-SubCell"/>
</dbReference>
<evidence type="ECO:0000256" key="6">
    <source>
        <dbReference type="ARBA" id="ARBA00023136"/>
    </source>
</evidence>
<evidence type="ECO:0000256" key="9">
    <source>
        <dbReference type="SAM" id="SignalP"/>
    </source>
</evidence>
<feature type="chain" id="PRO_5042079304" description="Protein kinase domain-containing protein" evidence="9">
    <location>
        <begin position="30"/>
        <end position="676"/>
    </location>
</feature>
<name>A0AAD3Y1F7_NEPGR</name>
<feature type="signal peptide" evidence="9">
    <location>
        <begin position="1"/>
        <end position="29"/>
    </location>
</feature>
<evidence type="ECO:0000256" key="2">
    <source>
        <dbReference type="ARBA" id="ARBA00022692"/>
    </source>
</evidence>
<dbReference type="SUPFAM" id="SSF56112">
    <property type="entry name" value="Protein kinase-like (PK-like)"/>
    <property type="match status" value="1"/>
</dbReference>
<evidence type="ECO:0000256" key="4">
    <source>
        <dbReference type="ARBA" id="ARBA00022737"/>
    </source>
</evidence>
<comment type="subcellular location">
    <subcellularLocation>
        <location evidence="7">Endomembrane system</location>
        <topology evidence="7">Single-pass type I membrane protein</topology>
    </subcellularLocation>
</comment>
<dbReference type="Gene3D" id="1.10.510.10">
    <property type="entry name" value="Transferase(Phosphotransferase) domain 1"/>
    <property type="match status" value="1"/>
</dbReference>
<dbReference type="InterPro" id="IPR013210">
    <property type="entry name" value="LRR_N_plant-typ"/>
</dbReference>
<dbReference type="Proteomes" id="UP001279734">
    <property type="component" value="Unassembled WGS sequence"/>
</dbReference>
<dbReference type="GO" id="GO:0005524">
    <property type="term" value="F:ATP binding"/>
    <property type="evidence" value="ECO:0007669"/>
    <property type="project" value="InterPro"/>
</dbReference>
<dbReference type="PANTHER" id="PTHR46084:SF1">
    <property type="entry name" value="PROTEIN MALE DISCOVERER 2"/>
    <property type="match status" value="1"/>
</dbReference>
<dbReference type="InterPro" id="IPR000719">
    <property type="entry name" value="Prot_kinase_dom"/>
</dbReference>
<evidence type="ECO:0000256" key="3">
    <source>
        <dbReference type="ARBA" id="ARBA00022729"/>
    </source>
</evidence>
<comment type="caution">
    <text evidence="11">The sequence shown here is derived from an EMBL/GenBank/DDBJ whole genome shotgun (WGS) entry which is preliminary data.</text>
</comment>
<evidence type="ECO:0000256" key="7">
    <source>
        <dbReference type="ARBA" id="ARBA00046288"/>
    </source>
</evidence>
<dbReference type="AlphaFoldDB" id="A0AAD3Y1F7"/>
<evidence type="ECO:0000256" key="1">
    <source>
        <dbReference type="ARBA" id="ARBA00022614"/>
    </source>
</evidence>
<dbReference type="GO" id="GO:0004672">
    <property type="term" value="F:protein kinase activity"/>
    <property type="evidence" value="ECO:0007669"/>
    <property type="project" value="InterPro"/>
</dbReference>
<dbReference type="FunFam" id="3.80.10.10:FF:000400">
    <property type="entry name" value="Nuclear pore complex protein NUP107"/>
    <property type="match status" value="1"/>
</dbReference>
<evidence type="ECO:0000259" key="10">
    <source>
        <dbReference type="PROSITE" id="PS50011"/>
    </source>
</evidence>
<dbReference type="Pfam" id="PF08263">
    <property type="entry name" value="LRRNT_2"/>
    <property type="match status" value="1"/>
</dbReference>
<keyword evidence="12" id="KW-1185">Reference proteome</keyword>
<protein>
    <recommendedName>
        <fullName evidence="10">Protein kinase domain-containing protein</fullName>
    </recommendedName>
</protein>
<keyword evidence="1" id="KW-0433">Leucine-rich repeat</keyword>
<keyword evidence="6 8" id="KW-0472">Membrane</keyword>
<reference evidence="11" key="1">
    <citation type="submission" date="2023-05" db="EMBL/GenBank/DDBJ databases">
        <title>Nepenthes gracilis genome sequencing.</title>
        <authorList>
            <person name="Fukushima K."/>
        </authorList>
    </citation>
    <scope>NUCLEOTIDE SEQUENCE</scope>
    <source>
        <strain evidence="11">SING2019-196</strain>
    </source>
</reference>
<feature type="transmembrane region" description="Helical" evidence="8">
    <location>
        <begin position="315"/>
        <end position="340"/>
    </location>
</feature>
<dbReference type="Gene3D" id="3.30.200.20">
    <property type="entry name" value="Phosphorylase Kinase, domain 1"/>
    <property type="match status" value="1"/>
</dbReference>
<dbReference type="InterPro" id="IPR032675">
    <property type="entry name" value="LRR_dom_sf"/>
</dbReference>
<proteinExistence type="predicted"/>
<sequence length="676" mass="75632">MVGGWKTYEIKLSCFMLLAVLSEIQQCCSLDLQGLALMEFHERINDDPYGALSNWNLNQTEPCLWSGVHCMDGKVQMLNLSGFSLQGTLSPGLRKLRFMRSLMLSTNRLSGSIPKEFGELKLLESLDLRFNNLTGTIPLEIRGLPSLKCLLLVGNNFHGGFPNEVEKLDLHIEHPYDQNLKSDAAVVNRDIYKKNGRRCLTYSTSNFLTIIINLLHLRNDIGNDLFCADGENCSHNSSGQAEETAGRQLLVKANNLRAAPSNSDKSFGHNDSVIRTGALTVLRTGAFPVLMSDPPPPPLNLFPHISHQQPAKDGFFIRALVITISTAGLVFIFLLGFLLIPRYTIAKARRAQKAVLLQRLSKVFVTGVPKLDFLELESACEEFSNVVDSYPGCLVHKGILSSGVEIAVVSSTISSFVHWPDRLQKKFEKKIEDLSRVNHKNFVNLLGYCEDDHAFVRVMVFEYAPNGKLHERLHGEDPEHLDWLSRMRIIMGIAYCLEHMHHELNPPFVLQILRADTILLTDNNAAKIAEMSFWSESLTKEQNSDEELGCPCSDHPSPSLEDNVYSFGVLLLEIIMGRSLSNGASVDMTWAAEYLSDEKKQSCLVDPNLKSFKKKELEIVCEVILECIVDDAGQRPTMKETTAKLKAVLNISPEAATSRMSPLWWAELELLSIEST</sequence>
<gene>
    <name evidence="11" type="ORF">Nepgr_027416</name>
</gene>
<evidence type="ECO:0000256" key="8">
    <source>
        <dbReference type="SAM" id="Phobius"/>
    </source>
</evidence>
<dbReference type="Pfam" id="PF13855">
    <property type="entry name" value="LRR_8"/>
    <property type="match status" value="1"/>
</dbReference>
<dbReference type="EMBL" id="BSYO01000029">
    <property type="protein sequence ID" value="GMH25573.1"/>
    <property type="molecule type" value="Genomic_DNA"/>
</dbReference>